<name>A0ABU6QI19_9FABA</name>
<organism evidence="1 2">
    <name type="scientific">Stylosanthes scabra</name>
    <dbReference type="NCBI Taxonomy" id="79078"/>
    <lineage>
        <taxon>Eukaryota</taxon>
        <taxon>Viridiplantae</taxon>
        <taxon>Streptophyta</taxon>
        <taxon>Embryophyta</taxon>
        <taxon>Tracheophyta</taxon>
        <taxon>Spermatophyta</taxon>
        <taxon>Magnoliopsida</taxon>
        <taxon>eudicotyledons</taxon>
        <taxon>Gunneridae</taxon>
        <taxon>Pentapetalae</taxon>
        <taxon>rosids</taxon>
        <taxon>fabids</taxon>
        <taxon>Fabales</taxon>
        <taxon>Fabaceae</taxon>
        <taxon>Papilionoideae</taxon>
        <taxon>50 kb inversion clade</taxon>
        <taxon>dalbergioids sensu lato</taxon>
        <taxon>Dalbergieae</taxon>
        <taxon>Pterocarpus clade</taxon>
        <taxon>Stylosanthes</taxon>
    </lineage>
</organism>
<dbReference type="Proteomes" id="UP001341840">
    <property type="component" value="Unassembled WGS sequence"/>
</dbReference>
<protein>
    <submittedName>
        <fullName evidence="1">Uncharacterized protein</fullName>
    </submittedName>
</protein>
<evidence type="ECO:0000313" key="1">
    <source>
        <dbReference type="EMBL" id="MED6111602.1"/>
    </source>
</evidence>
<gene>
    <name evidence="1" type="ORF">PIB30_053709</name>
</gene>
<reference evidence="1 2" key="1">
    <citation type="journal article" date="2023" name="Plants (Basel)">
        <title>Bridging the Gap: Combining Genomics and Transcriptomics Approaches to Understand Stylosanthes scabra, an Orphan Legume from the Brazilian Caatinga.</title>
        <authorList>
            <person name="Ferreira-Neto J.R.C."/>
            <person name="da Silva M.D."/>
            <person name="Binneck E."/>
            <person name="de Melo N.F."/>
            <person name="da Silva R.H."/>
            <person name="de Melo A.L.T.M."/>
            <person name="Pandolfi V."/>
            <person name="Bustamante F.O."/>
            <person name="Brasileiro-Vidal A.C."/>
            <person name="Benko-Iseppon A.M."/>
        </authorList>
    </citation>
    <scope>NUCLEOTIDE SEQUENCE [LARGE SCALE GENOMIC DNA]</scope>
    <source>
        <tissue evidence="1">Leaves</tissue>
    </source>
</reference>
<comment type="caution">
    <text evidence="1">The sequence shown here is derived from an EMBL/GenBank/DDBJ whole genome shotgun (WGS) entry which is preliminary data.</text>
</comment>
<evidence type="ECO:0000313" key="2">
    <source>
        <dbReference type="Proteomes" id="UP001341840"/>
    </source>
</evidence>
<accession>A0ABU6QI19</accession>
<proteinExistence type="predicted"/>
<dbReference type="EMBL" id="JASCZI010000402">
    <property type="protein sequence ID" value="MED6111602.1"/>
    <property type="molecule type" value="Genomic_DNA"/>
</dbReference>
<sequence>MQVLSPPDGSHCVTLQIHDGLYDKEGDGKFRMMFWLADFKYTLILGQLSSILGLENSGVLFKGGGEVPKKFESFSIERPKQRLQVSSSSGGKYSVNTGLGHGLLWTKIFEHFGIDLSGEEAIFVDDGSSITSRHLNKMGRGPKAAVKENVGADEEGPHPQGVGSSAHFPPELMESFTQGIQSFRSSWSENVQGMDWRLDGCESRLSNRAKEIQELGNDVHRFFSRAAQSKDQGFQDGAPDQE</sequence>
<keyword evidence="2" id="KW-1185">Reference proteome</keyword>